<dbReference type="Gene3D" id="3.10.200.10">
    <property type="entry name" value="Alpha carbonic anhydrase"/>
    <property type="match status" value="1"/>
</dbReference>
<name>A0A6C0DPB5_9ZZZZ</name>
<accession>A0A6C0DPB5</accession>
<protein>
    <recommendedName>
        <fullName evidence="2">Alpha-carbonic anhydrase domain-containing protein</fullName>
    </recommendedName>
</protein>
<dbReference type="SUPFAM" id="SSF51069">
    <property type="entry name" value="Carbonic anhydrase"/>
    <property type="match status" value="1"/>
</dbReference>
<evidence type="ECO:0008006" key="2">
    <source>
        <dbReference type="Google" id="ProtNLM"/>
    </source>
</evidence>
<organism evidence="1">
    <name type="scientific">viral metagenome</name>
    <dbReference type="NCBI Taxonomy" id="1070528"/>
    <lineage>
        <taxon>unclassified sequences</taxon>
        <taxon>metagenomes</taxon>
        <taxon>organismal metagenomes</taxon>
    </lineage>
</organism>
<sequence length="198" mass="22731">MATHYNSPICLDKYNTIPISQHICCRGENTGAIYDASMKIYEVQDFIELEVGSRKYQLLEYHFHLPCEHIVCNEHNPAEIHYVFLEEDEVGKFRRGNISPDVCGCCDTSDLAGNILVIGRTIRHDVSEIDDLEKFPVRFPKKYFMYDGTLTTGDFAPVRWLVGRDPIYMNVLDIAPIAKHARATQNEDGRIILYVRSN</sequence>
<dbReference type="AlphaFoldDB" id="A0A6C0DPB5"/>
<dbReference type="EMBL" id="MN739648">
    <property type="protein sequence ID" value="QHT18060.1"/>
    <property type="molecule type" value="Genomic_DNA"/>
</dbReference>
<dbReference type="InterPro" id="IPR036398">
    <property type="entry name" value="CA_dom_sf"/>
</dbReference>
<proteinExistence type="predicted"/>
<reference evidence="1" key="1">
    <citation type="journal article" date="2020" name="Nature">
        <title>Giant virus diversity and host interactions through global metagenomics.</title>
        <authorList>
            <person name="Schulz F."/>
            <person name="Roux S."/>
            <person name="Paez-Espino D."/>
            <person name="Jungbluth S."/>
            <person name="Walsh D.A."/>
            <person name="Denef V.J."/>
            <person name="McMahon K.D."/>
            <person name="Konstantinidis K.T."/>
            <person name="Eloe-Fadrosh E.A."/>
            <person name="Kyrpides N.C."/>
            <person name="Woyke T."/>
        </authorList>
    </citation>
    <scope>NUCLEOTIDE SEQUENCE</scope>
    <source>
        <strain evidence="1">GVMAG-M-3300023174-3</strain>
    </source>
</reference>
<evidence type="ECO:0000313" key="1">
    <source>
        <dbReference type="EMBL" id="QHT18060.1"/>
    </source>
</evidence>